<protein>
    <recommendedName>
        <fullName evidence="6">Transcription repressor NadR</fullName>
    </recommendedName>
</protein>
<proteinExistence type="predicted"/>
<dbReference type="PIRSF" id="PIRSF037847">
    <property type="entry name" value="NiaR"/>
    <property type="match status" value="1"/>
</dbReference>
<feature type="domain" description="3H" evidence="2">
    <location>
        <begin position="72"/>
        <end position="168"/>
    </location>
</feature>
<dbReference type="InterPro" id="IPR036390">
    <property type="entry name" value="WH_DNA-bd_sf"/>
</dbReference>
<evidence type="ECO:0000313" key="4">
    <source>
        <dbReference type="EMBL" id="PRY83290.1"/>
    </source>
</evidence>
<evidence type="ECO:0008006" key="6">
    <source>
        <dbReference type="Google" id="ProtNLM"/>
    </source>
</evidence>
<reference evidence="4 5" key="1">
    <citation type="submission" date="2018-03" db="EMBL/GenBank/DDBJ databases">
        <title>Genomic Encyclopedia of Archaeal and Bacterial Type Strains, Phase II (KMG-II): from individual species to whole genera.</title>
        <authorList>
            <person name="Goeker M."/>
        </authorList>
    </citation>
    <scope>NUCLEOTIDE SEQUENCE [LARGE SCALE GENOMIC DNA]</scope>
    <source>
        <strain evidence="4 5">DSM 13175</strain>
    </source>
</reference>
<feature type="binding site" evidence="1">
    <location>
        <position position="84"/>
    </location>
    <ligand>
        <name>Ni(2+)</name>
        <dbReference type="ChEBI" id="CHEBI:49786"/>
    </ligand>
</feature>
<feature type="binding site" evidence="1">
    <location>
        <position position="76"/>
    </location>
    <ligand>
        <name>Ni(2+)</name>
        <dbReference type="ChEBI" id="CHEBI:49786"/>
    </ligand>
</feature>
<dbReference type="GO" id="GO:0046872">
    <property type="term" value="F:metal ion binding"/>
    <property type="evidence" value="ECO:0007669"/>
    <property type="project" value="UniProtKB-KW"/>
</dbReference>
<dbReference type="InterPro" id="IPR026043">
    <property type="entry name" value="NadR"/>
</dbReference>
<organism evidence="4 5">
    <name type="scientific">Alkalibacterium olivapovliticus</name>
    <dbReference type="NCBI Taxonomy" id="99907"/>
    <lineage>
        <taxon>Bacteria</taxon>
        <taxon>Bacillati</taxon>
        <taxon>Bacillota</taxon>
        <taxon>Bacilli</taxon>
        <taxon>Lactobacillales</taxon>
        <taxon>Carnobacteriaceae</taxon>
        <taxon>Alkalibacterium</taxon>
    </lineage>
</organism>
<dbReference type="AlphaFoldDB" id="A0A2T0W9A5"/>
<feature type="domain" description="Helix-turn-helix type 11" evidence="3">
    <location>
        <begin position="6"/>
        <end position="59"/>
    </location>
</feature>
<dbReference type="Pfam" id="PF08279">
    <property type="entry name" value="HTH_11"/>
    <property type="match status" value="1"/>
</dbReference>
<dbReference type="PANTHER" id="PTHR40068">
    <property type="entry name" value="TRANSCRIPTION REPRESSOR NIAR-RELATED"/>
    <property type="match status" value="1"/>
</dbReference>
<dbReference type="OrthoDB" id="9792661at2"/>
<sequence length="170" mass="19047">MEADQRRRAIKHYLDQAEEAVVARTLASAFNVSRQVIVGDIALLRASGVGIISTPKGYIMRSLTEEGECESVVCQHLPEETKEELYAIVDLGGEVVDVTVEHPIYGQIRGDLRISNRLEADDFIEKINQNKSALLSNLTDGLHTHTIKAKNKDRLQKIKENLKSKGFLYE</sequence>
<dbReference type="Pfam" id="PF02829">
    <property type="entry name" value="3H"/>
    <property type="match status" value="1"/>
</dbReference>
<keyword evidence="1" id="KW-0479">Metal-binding</keyword>
<comment type="caution">
    <text evidence="4">The sequence shown here is derived from an EMBL/GenBank/DDBJ whole genome shotgun (WGS) entry which is preliminary data.</text>
</comment>
<evidence type="ECO:0000259" key="2">
    <source>
        <dbReference type="Pfam" id="PF02829"/>
    </source>
</evidence>
<dbReference type="InterPro" id="IPR013196">
    <property type="entry name" value="HTH_11"/>
</dbReference>
<dbReference type="InterPro" id="IPR035922">
    <property type="entry name" value="3H_dom_sf"/>
</dbReference>
<dbReference type="SUPFAM" id="SSF46785">
    <property type="entry name" value="Winged helix' DNA-binding domain"/>
    <property type="match status" value="1"/>
</dbReference>
<dbReference type="PANTHER" id="PTHR40068:SF1">
    <property type="entry name" value="TRANSCRIPTION REPRESSOR NIAR-RELATED"/>
    <property type="match status" value="1"/>
</dbReference>
<dbReference type="SUPFAM" id="SSF75500">
    <property type="entry name" value="Putative transcriptional regulator TM1602, C-terminal domain"/>
    <property type="match status" value="1"/>
</dbReference>
<dbReference type="Proteomes" id="UP000238205">
    <property type="component" value="Unassembled WGS sequence"/>
</dbReference>
<feature type="binding site" evidence="1">
    <location>
        <position position="145"/>
    </location>
    <ligand>
        <name>Ni(2+)</name>
        <dbReference type="ChEBI" id="CHEBI:49786"/>
    </ligand>
</feature>
<evidence type="ECO:0000259" key="3">
    <source>
        <dbReference type="Pfam" id="PF08279"/>
    </source>
</evidence>
<dbReference type="InterPro" id="IPR004173">
    <property type="entry name" value="3H_domain"/>
</dbReference>
<dbReference type="InterPro" id="IPR036388">
    <property type="entry name" value="WH-like_DNA-bd_sf"/>
</dbReference>
<keyword evidence="1" id="KW-0533">Nickel</keyword>
<dbReference type="RefSeq" id="WP_106191777.1">
    <property type="nucleotide sequence ID" value="NZ_PVTO01000005.1"/>
</dbReference>
<feature type="binding site" evidence="1">
    <location>
        <position position="143"/>
    </location>
    <ligand>
        <name>Ni(2+)</name>
        <dbReference type="ChEBI" id="CHEBI:49786"/>
    </ligand>
</feature>
<evidence type="ECO:0000256" key="1">
    <source>
        <dbReference type="PIRSR" id="PIRSR037847-1"/>
    </source>
</evidence>
<dbReference type="Gene3D" id="3.30.1340.20">
    <property type="entry name" value="3H domain"/>
    <property type="match status" value="1"/>
</dbReference>
<keyword evidence="5" id="KW-1185">Reference proteome</keyword>
<accession>A0A2T0W9A5</accession>
<evidence type="ECO:0000313" key="5">
    <source>
        <dbReference type="Proteomes" id="UP000238205"/>
    </source>
</evidence>
<dbReference type="Gene3D" id="1.10.10.10">
    <property type="entry name" value="Winged helix-like DNA-binding domain superfamily/Winged helix DNA-binding domain"/>
    <property type="match status" value="1"/>
</dbReference>
<name>A0A2T0W9A5_9LACT</name>
<dbReference type="EMBL" id="PVTO01000005">
    <property type="protein sequence ID" value="PRY83290.1"/>
    <property type="molecule type" value="Genomic_DNA"/>
</dbReference>
<gene>
    <name evidence="4" type="ORF">CLV38_10571</name>
</gene>